<evidence type="ECO:0008006" key="7">
    <source>
        <dbReference type="Google" id="ProtNLM"/>
    </source>
</evidence>
<name>A0A2U1J517_SMIAN</name>
<sequence>MNNNFVFPTFNSAPITNEINNSTKSDEKVSSKKRKEPEKSKRKEKDQLASKKKRKDQKERKSSPNKNTKAKREKKPKALDKNKLYEIGKKAAEAGLFYIDFQGNQQNLTYGYTVDAKKPKAYRETGIGVIGLKGYHVSTKSDQGMKNYINWKSIKTQRINKPLLINNPKPDVGIEYIGFPIENEDIYNTIETKDEYTQSKEQILALSEKLKMDQNNVELWLEYMRQQKSLTELAFEKSVNSKNNNSTISVEISICEEALEYNPDSLILQKKYASLCSKILGPSEMLNKWDQLLEKSWHPSLEMYRLDYLQGSFLIFSATDMVKEFNLVLEKLEKYRKNYSNYTRIIDLTRIHILLRMISFYIEAGYVEKGVALLIAYLEWTFFLPKSLTGCTKVTKLQYFSEYWENSTRKINDESSSNWEEYYLGGDENAISSSILDQSFSKLDTNAEITDTNNTKNKLLENAEPENIQGQNNSDISDKVTNWINNENENTSKYTNPVLNIKHMKNSKIFLNDTNNPAFDPFRCVIFDDITIGLFDEDIPCSDLENIQLISTLMRLLGVSLPSVNPSTIFLNSEINENLNPNNQNQNEKHYYDFGFSSDPNIISNLEKSTKLSNSVKEWLNLCYIFLEKHNSYKSGKNASKKYLKKNPESWIIWDMYANIELSYGKKEQAVKVWNGALERLALLPKKEQSFSVIIWLNMIMYYIGVKNIKMVKHMFDGNYDHSRYSHYFDKICNTMSGKYIDWDSSINPSEWFSGLVASSLFSYYFSSHQGNENLDDFEMVNLILAEKKLLDASKGLINIISTIESKREGKKDQEILLNAYTLNELILVQIASLHLFHNNTTKAGFQPKLLKQSIEKSVLMFPRNTCFWDLVVKSETSININKTIDLYSKKTLCGIDDHEKDFIIMNNILYAQRQYYIKNSDQADILSLRKRYNTVLEDCSTSKSIKLWLVYILIELAYTRNRMKEIFSIKGKPQGNKLKNTINEAIRQLPWSKGVLMAVLSIAVSGLKAVEYKEIFGLLIEKDFRLWNITEDLII</sequence>
<evidence type="ECO:0000256" key="3">
    <source>
        <dbReference type="ARBA" id="ARBA00023242"/>
    </source>
</evidence>
<dbReference type="Pfam" id="PF08424">
    <property type="entry name" value="NRDE-2"/>
    <property type="match status" value="1"/>
</dbReference>
<dbReference type="Gene3D" id="1.25.40.10">
    <property type="entry name" value="Tetratricopeptide repeat domain"/>
    <property type="match status" value="1"/>
</dbReference>
<dbReference type="PANTHER" id="PTHR13471:SF0">
    <property type="entry name" value="NUCLEAR EXOSOME REGULATOR NRDE2"/>
    <property type="match status" value="1"/>
</dbReference>
<gene>
    <name evidence="5" type="ORF">BB558_003857</name>
</gene>
<evidence type="ECO:0000313" key="6">
    <source>
        <dbReference type="Proteomes" id="UP000245591"/>
    </source>
</evidence>
<comment type="caution">
    <text evidence="5">The sequence shown here is derived from an EMBL/GenBank/DDBJ whole genome shotgun (WGS) entry which is preliminary data.</text>
</comment>
<dbReference type="GO" id="GO:0031048">
    <property type="term" value="P:regulatory ncRNA-mediated heterochromatin formation"/>
    <property type="evidence" value="ECO:0007669"/>
    <property type="project" value="TreeGrafter"/>
</dbReference>
<dbReference type="AlphaFoldDB" id="A0A2U1J517"/>
<feature type="compositionally biased region" description="Polar residues" evidence="4">
    <location>
        <begin position="1"/>
        <end position="23"/>
    </location>
</feature>
<dbReference type="PANTHER" id="PTHR13471">
    <property type="entry name" value="TETRATRICOPEPTIDE-LIKE HELICAL"/>
    <property type="match status" value="1"/>
</dbReference>
<evidence type="ECO:0000256" key="4">
    <source>
        <dbReference type="SAM" id="MobiDB-lite"/>
    </source>
</evidence>
<evidence type="ECO:0000313" key="5">
    <source>
        <dbReference type="EMBL" id="PWA00109.1"/>
    </source>
</evidence>
<organism evidence="5 6">
    <name type="scientific">Smittium angustum</name>
    <dbReference type="NCBI Taxonomy" id="133377"/>
    <lineage>
        <taxon>Eukaryota</taxon>
        <taxon>Fungi</taxon>
        <taxon>Fungi incertae sedis</taxon>
        <taxon>Zoopagomycota</taxon>
        <taxon>Kickxellomycotina</taxon>
        <taxon>Harpellomycetes</taxon>
        <taxon>Harpellales</taxon>
        <taxon>Legeriomycetaceae</taxon>
        <taxon>Smittium</taxon>
    </lineage>
</organism>
<feature type="region of interest" description="Disordered" evidence="4">
    <location>
        <begin position="1"/>
        <end position="81"/>
    </location>
</feature>
<reference evidence="5 6" key="1">
    <citation type="journal article" date="2018" name="MBio">
        <title>Comparative Genomics Reveals the Core Gene Toolbox for the Fungus-Insect Symbiosis.</title>
        <authorList>
            <person name="Wang Y."/>
            <person name="Stata M."/>
            <person name="Wang W."/>
            <person name="Stajich J.E."/>
            <person name="White M.M."/>
            <person name="Moncalvo J.M."/>
        </authorList>
    </citation>
    <scope>NUCLEOTIDE SEQUENCE [LARGE SCALE GENOMIC DNA]</scope>
    <source>
        <strain evidence="5 6">AUS-126-30</strain>
    </source>
</reference>
<proteinExistence type="inferred from homology"/>
<protein>
    <recommendedName>
        <fullName evidence="7">DUF1740-domain-containing protein</fullName>
    </recommendedName>
</protein>
<dbReference type="GO" id="GO:0071013">
    <property type="term" value="C:catalytic step 2 spliceosome"/>
    <property type="evidence" value="ECO:0007669"/>
    <property type="project" value="TreeGrafter"/>
</dbReference>
<evidence type="ECO:0000256" key="2">
    <source>
        <dbReference type="ARBA" id="ARBA00009265"/>
    </source>
</evidence>
<dbReference type="SUPFAM" id="SSF48452">
    <property type="entry name" value="TPR-like"/>
    <property type="match status" value="1"/>
</dbReference>
<comment type="subcellular location">
    <subcellularLocation>
        <location evidence="1">Nucleus</location>
    </subcellularLocation>
</comment>
<feature type="compositionally biased region" description="Basic and acidic residues" evidence="4">
    <location>
        <begin position="24"/>
        <end position="49"/>
    </location>
</feature>
<comment type="similarity">
    <text evidence="2">Belongs to the NRDE2 family.</text>
</comment>
<dbReference type="InterPro" id="IPR011990">
    <property type="entry name" value="TPR-like_helical_dom_sf"/>
</dbReference>
<evidence type="ECO:0000256" key="1">
    <source>
        <dbReference type="ARBA" id="ARBA00004123"/>
    </source>
</evidence>
<keyword evidence="3" id="KW-0539">Nucleus</keyword>
<accession>A0A2U1J517</accession>
<dbReference type="GO" id="GO:1902369">
    <property type="term" value="P:negative regulation of RNA catabolic process"/>
    <property type="evidence" value="ECO:0007669"/>
    <property type="project" value="TreeGrafter"/>
</dbReference>
<dbReference type="Proteomes" id="UP000245591">
    <property type="component" value="Unassembled WGS sequence"/>
</dbReference>
<dbReference type="InterPro" id="IPR013633">
    <property type="entry name" value="NRDE-2"/>
</dbReference>
<keyword evidence="6" id="KW-1185">Reference proteome</keyword>
<dbReference type="EMBL" id="MBFU01000363">
    <property type="protein sequence ID" value="PWA00109.1"/>
    <property type="molecule type" value="Genomic_DNA"/>
</dbReference>